<keyword evidence="2" id="KW-1185">Reference proteome</keyword>
<reference evidence="1" key="1">
    <citation type="submission" date="2020-10" db="EMBL/GenBank/DDBJ databases">
        <title>Phylogeny of dyella-like bacteria.</title>
        <authorList>
            <person name="Fu J."/>
        </authorList>
    </citation>
    <scope>NUCLEOTIDE SEQUENCE</scope>
    <source>
        <strain evidence="1">DHON07</strain>
    </source>
</reference>
<gene>
    <name evidence="1" type="ORF">ISS99_07605</name>
</gene>
<comment type="caution">
    <text evidence="1">The sequence shown here is derived from an EMBL/GenBank/DDBJ whole genome shotgun (WGS) entry which is preliminary data.</text>
</comment>
<protein>
    <submittedName>
        <fullName evidence="1">Uncharacterized protein</fullName>
    </submittedName>
</protein>
<name>A0ABS2KDX8_9GAMM</name>
<organism evidence="1 2">
    <name type="scientific">Dyella mobilis</name>
    <dbReference type="NCBI Taxonomy" id="1849582"/>
    <lineage>
        <taxon>Bacteria</taxon>
        <taxon>Pseudomonadati</taxon>
        <taxon>Pseudomonadota</taxon>
        <taxon>Gammaproteobacteria</taxon>
        <taxon>Lysobacterales</taxon>
        <taxon>Rhodanobacteraceae</taxon>
        <taxon>Dyella</taxon>
    </lineage>
</organism>
<dbReference type="EMBL" id="JADIKF010000038">
    <property type="protein sequence ID" value="MBM7129386.1"/>
    <property type="molecule type" value="Genomic_DNA"/>
</dbReference>
<evidence type="ECO:0000313" key="2">
    <source>
        <dbReference type="Proteomes" id="UP001430193"/>
    </source>
</evidence>
<proteinExistence type="predicted"/>
<dbReference type="RefSeq" id="WP_204631015.1">
    <property type="nucleotide sequence ID" value="NZ_BSOC01000003.1"/>
</dbReference>
<accession>A0ABS2KDX8</accession>
<sequence>MKFTSSPHARIRELEEQLYLARRTVIKLTGETTSQVLSPPYNLKSWQEAYDWFEKVIEQVIHEAPIIPKDRRTDYESLGERAICPLCGDSAQDYYNPTNGFAHPEGLRRHLVGSHKSTQCEVAREALQQARYFADKQSTV</sequence>
<dbReference type="Proteomes" id="UP001430193">
    <property type="component" value="Unassembled WGS sequence"/>
</dbReference>
<evidence type="ECO:0000313" key="1">
    <source>
        <dbReference type="EMBL" id="MBM7129386.1"/>
    </source>
</evidence>